<protein>
    <submittedName>
        <fullName evidence="3">Uncharacterized protein</fullName>
    </submittedName>
</protein>
<evidence type="ECO:0000256" key="1">
    <source>
        <dbReference type="SAM" id="Coils"/>
    </source>
</evidence>
<evidence type="ECO:0000256" key="2">
    <source>
        <dbReference type="SAM" id="MobiDB-lite"/>
    </source>
</evidence>
<feature type="coiled-coil region" evidence="1">
    <location>
        <begin position="94"/>
        <end position="169"/>
    </location>
</feature>
<dbReference type="Pfam" id="PF19776">
    <property type="entry name" value="DUF6262"/>
    <property type="match status" value="1"/>
</dbReference>
<gene>
    <name evidence="3" type="ORF">GCM10009827_100910</name>
</gene>
<feature type="compositionally biased region" description="Basic and acidic residues" evidence="2">
    <location>
        <begin position="12"/>
        <end position="21"/>
    </location>
</feature>
<evidence type="ECO:0000313" key="3">
    <source>
        <dbReference type="EMBL" id="GAA1563170.1"/>
    </source>
</evidence>
<evidence type="ECO:0000313" key="4">
    <source>
        <dbReference type="Proteomes" id="UP001501470"/>
    </source>
</evidence>
<accession>A0ABP4NNC0</accession>
<name>A0ABP4NNC0_9ACTN</name>
<dbReference type="RefSeq" id="WP_344512460.1">
    <property type="nucleotide sequence ID" value="NZ_BAAAQD010000033.1"/>
</dbReference>
<organism evidence="3 4">
    <name type="scientific">Dactylosporangium maewongense</name>
    <dbReference type="NCBI Taxonomy" id="634393"/>
    <lineage>
        <taxon>Bacteria</taxon>
        <taxon>Bacillati</taxon>
        <taxon>Actinomycetota</taxon>
        <taxon>Actinomycetes</taxon>
        <taxon>Micromonosporales</taxon>
        <taxon>Micromonosporaceae</taxon>
        <taxon>Dactylosporangium</taxon>
    </lineage>
</organism>
<reference evidence="4" key="1">
    <citation type="journal article" date="2019" name="Int. J. Syst. Evol. Microbiol.">
        <title>The Global Catalogue of Microorganisms (GCM) 10K type strain sequencing project: providing services to taxonomists for standard genome sequencing and annotation.</title>
        <authorList>
            <consortium name="The Broad Institute Genomics Platform"/>
            <consortium name="The Broad Institute Genome Sequencing Center for Infectious Disease"/>
            <person name="Wu L."/>
            <person name="Ma J."/>
        </authorList>
    </citation>
    <scope>NUCLEOTIDE SEQUENCE [LARGE SCALE GENOMIC DNA]</scope>
    <source>
        <strain evidence="4">JCM 15933</strain>
    </source>
</reference>
<keyword evidence="1" id="KW-0175">Coiled coil</keyword>
<dbReference type="Proteomes" id="UP001501470">
    <property type="component" value="Unassembled WGS sequence"/>
</dbReference>
<feature type="region of interest" description="Disordered" evidence="2">
    <location>
        <begin position="1"/>
        <end position="23"/>
    </location>
</feature>
<sequence>MSQPRTPAQVLRDARQKDSRDKRGRVLSTVDRLLADNEPITFTGVARAANVSHWLVYAAGMREHIDAARRRQTRATTNDTRAATIAPAGWKVEQQLLQQDNRRLREEVDRLKTAIRRNLGQQLDQLGAADLSTRVNELTALNQRLQSDLERAQALITDLTGQLNEAHDDLAAARTSIRQLIRVENTASATP</sequence>
<proteinExistence type="predicted"/>
<comment type="caution">
    <text evidence="3">The sequence shown here is derived from an EMBL/GenBank/DDBJ whole genome shotgun (WGS) entry which is preliminary data.</text>
</comment>
<dbReference type="InterPro" id="IPR046229">
    <property type="entry name" value="TnpC-like"/>
</dbReference>
<dbReference type="EMBL" id="BAAAQD010000033">
    <property type="protein sequence ID" value="GAA1563170.1"/>
    <property type="molecule type" value="Genomic_DNA"/>
</dbReference>
<keyword evidence="4" id="KW-1185">Reference proteome</keyword>